<dbReference type="STRING" id="133385.A0A2T9YR54"/>
<accession>A0A2T9YR54</accession>
<name>A0A2T9YR54_9FUNG</name>
<dbReference type="GO" id="GO:0006695">
    <property type="term" value="P:cholesterol biosynthetic process"/>
    <property type="evidence" value="ECO:0007669"/>
    <property type="project" value="TreeGrafter"/>
</dbReference>
<evidence type="ECO:0000256" key="1">
    <source>
        <dbReference type="ARBA" id="ARBA00009755"/>
    </source>
</evidence>
<dbReference type="InterPro" id="IPR018333">
    <property type="entry name" value="Squalene_cyclase"/>
</dbReference>
<dbReference type="InterPro" id="IPR008930">
    <property type="entry name" value="Terpenoid_cyclase/PrenylTrfase"/>
</dbReference>
<dbReference type="AlphaFoldDB" id="A0A2T9YR54"/>
<dbReference type="PANTHER" id="PTHR11764">
    <property type="entry name" value="TERPENE CYCLASE/MUTASE FAMILY MEMBER"/>
    <property type="match status" value="1"/>
</dbReference>
<keyword evidence="3" id="KW-0677">Repeat</keyword>
<dbReference type="Proteomes" id="UP000245383">
    <property type="component" value="Unassembled WGS sequence"/>
</dbReference>
<protein>
    <recommendedName>
        <fullName evidence="7">Terpene cyclase/mutase family member</fullName>
        <ecNumber evidence="7">5.4.99.-</ecNumber>
    </recommendedName>
</protein>
<keyword evidence="5" id="KW-0443">Lipid metabolism</keyword>
<feature type="domain" description="Squalene cyclase C-terminal" evidence="8">
    <location>
        <begin position="381"/>
        <end position="714"/>
    </location>
</feature>
<keyword evidence="4" id="KW-0752">Steroid biosynthesis</keyword>
<gene>
    <name evidence="10" type="ORF">BB561_002291</name>
</gene>
<dbReference type="Gene3D" id="1.50.10.20">
    <property type="match status" value="2"/>
</dbReference>
<dbReference type="EMBL" id="MBFR01000076">
    <property type="protein sequence ID" value="PVU94744.1"/>
    <property type="molecule type" value="Genomic_DNA"/>
</dbReference>
<comment type="caution">
    <text evidence="10">The sequence shown here is derived from an EMBL/GenBank/DDBJ whole genome shotgun (WGS) entry which is preliminary data.</text>
</comment>
<feature type="domain" description="Squalene cyclase N-terminal" evidence="9">
    <location>
        <begin position="80"/>
        <end position="335"/>
    </location>
</feature>
<evidence type="ECO:0000256" key="7">
    <source>
        <dbReference type="RuleBase" id="RU362003"/>
    </source>
</evidence>
<dbReference type="GO" id="GO:0000250">
    <property type="term" value="F:lanosterol synthase activity"/>
    <property type="evidence" value="ECO:0007669"/>
    <property type="project" value="TreeGrafter"/>
</dbReference>
<keyword evidence="2" id="KW-0444">Lipid biosynthesis</keyword>
<dbReference type="GO" id="GO:0016104">
    <property type="term" value="P:triterpenoid biosynthetic process"/>
    <property type="evidence" value="ECO:0007669"/>
    <property type="project" value="InterPro"/>
</dbReference>
<dbReference type="OrthoDB" id="21502at2759"/>
<evidence type="ECO:0000256" key="3">
    <source>
        <dbReference type="ARBA" id="ARBA00022737"/>
    </source>
</evidence>
<dbReference type="InterPro" id="IPR032697">
    <property type="entry name" value="SQ_cyclase_N"/>
</dbReference>
<dbReference type="InterPro" id="IPR032696">
    <property type="entry name" value="SQ_cyclase_C"/>
</dbReference>
<evidence type="ECO:0000256" key="6">
    <source>
        <dbReference type="ARBA" id="ARBA00023235"/>
    </source>
</evidence>
<dbReference type="EC" id="5.4.99.-" evidence="7"/>
<comment type="similarity">
    <text evidence="1 7">Belongs to the terpene cyclase/mutase family.</text>
</comment>
<dbReference type="GO" id="GO:0005811">
    <property type="term" value="C:lipid droplet"/>
    <property type="evidence" value="ECO:0007669"/>
    <property type="project" value="InterPro"/>
</dbReference>
<dbReference type="SFLD" id="SFLDG01016">
    <property type="entry name" value="Prenyltransferase_Like_2"/>
    <property type="match status" value="1"/>
</dbReference>
<dbReference type="FunFam" id="1.50.10.20:FF:000002">
    <property type="entry name" value="Terpene cyclase/mutase family member"/>
    <property type="match status" value="1"/>
</dbReference>
<organism evidence="10 11">
    <name type="scientific">Smittium simulii</name>
    <dbReference type="NCBI Taxonomy" id="133385"/>
    <lineage>
        <taxon>Eukaryota</taxon>
        <taxon>Fungi</taxon>
        <taxon>Fungi incertae sedis</taxon>
        <taxon>Zoopagomycota</taxon>
        <taxon>Kickxellomycotina</taxon>
        <taxon>Harpellomycetes</taxon>
        <taxon>Harpellales</taxon>
        <taxon>Legeriomycetaceae</taxon>
        <taxon>Smittium</taxon>
    </lineage>
</organism>
<keyword evidence="6 7" id="KW-0413">Isomerase</keyword>
<evidence type="ECO:0000256" key="5">
    <source>
        <dbReference type="ARBA" id="ARBA00023098"/>
    </source>
</evidence>
<dbReference type="PROSITE" id="PS01074">
    <property type="entry name" value="TERPENE_SYNTHASES"/>
    <property type="match status" value="1"/>
</dbReference>
<dbReference type="FunFam" id="1.50.10.20:FF:000003">
    <property type="entry name" value="Terpene cyclase/mutase family member"/>
    <property type="match status" value="1"/>
</dbReference>
<keyword evidence="11" id="KW-1185">Reference proteome</keyword>
<dbReference type="Pfam" id="PF13243">
    <property type="entry name" value="SQHop_cyclase_C"/>
    <property type="match status" value="1"/>
</dbReference>
<proteinExistence type="inferred from homology"/>
<dbReference type="NCBIfam" id="TIGR01787">
    <property type="entry name" value="squalene_cyclas"/>
    <property type="match status" value="1"/>
</dbReference>
<evidence type="ECO:0000313" key="11">
    <source>
        <dbReference type="Proteomes" id="UP000245383"/>
    </source>
</evidence>
<dbReference type="Pfam" id="PF13249">
    <property type="entry name" value="SQHop_cyclase_N"/>
    <property type="match status" value="1"/>
</dbReference>
<reference evidence="10 11" key="1">
    <citation type="journal article" date="2018" name="MBio">
        <title>Comparative Genomics Reveals the Core Gene Toolbox for the Fungus-Insect Symbiosis.</title>
        <authorList>
            <person name="Wang Y."/>
            <person name="Stata M."/>
            <person name="Wang W."/>
            <person name="Stajich J.E."/>
            <person name="White M.M."/>
            <person name="Moncalvo J.M."/>
        </authorList>
    </citation>
    <scope>NUCLEOTIDE SEQUENCE [LARGE SCALE GENOMIC DNA]</scope>
    <source>
        <strain evidence="10 11">SWE-8-4</strain>
    </source>
</reference>
<evidence type="ECO:0000259" key="8">
    <source>
        <dbReference type="Pfam" id="PF13243"/>
    </source>
</evidence>
<evidence type="ECO:0000259" key="9">
    <source>
        <dbReference type="Pfam" id="PF13249"/>
    </source>
</evidence>
<dbReference type="PANTHER" id="PTHR11764:SF20">
    <property type="entry name" value="LANOSTEROL SYNTHASE"/>
    <property type="match status" value="1"/>
</dbReference>
<evidence type="ECO:0000256" key="2">
    <source>
        <dbReference type="ARBA" id="ARBA00022516"/>
    </source>
</evidence>
<dbReference type="CDD" id="cd02892">
    <property type="entry name" value="SQCY_1"/>
    <property type="match status" value="1"/>
</dbReference>
<evidence type="ECO:0000313" key="10">
    <source>
        <dbReference type="EMBL" id="PVU94744.1"/>
    </source>
</evidence>
<evidence type="ECO:0000256" key="4">
    <source>
        <dbReference type="ARBA" id="ARBA00022955"/>
    </source>
</evidence>
<dbReference type="Gene3D" id="6.20.120.20">
    <property type="match status" value="1"/>
</dbReference>
<dbReference type="SUPFAM" id="SSF48239">
    <property type="entry name" value="Terpenoid cyclases/Protein prenyltransferases"/>
    <property type="match status" value="2"/>
</dbReference>
<sequence>MSTFKNNSYAEDFQTDLKRWRLRIDEGRHNWEYLENEQNLNQEQQLFLEKYWIGLPQPDSKKFKPASTTKEAAANGYEFYKQLQTSDGHWAGAYDGPMFITCGLVISNYICNITYNAFQRKELIRYLLNIANPDDGGWGLHFEGHSTVFGTVLNYVTLRILGLEPDHPAMIKARNTAHKFGSATAIPTWGKFWLSALGVYEWEGVVPFLPEPWLLPEFLWVFPGNFWVHTRAVYLGMCHIYGLRRTMPPNDLTRSLRNELYTQPYDAINWPAQQRNVSSFDRYAPETLVLRLYNTAVNVYEKFHSKSVRTKALEETLLQIHLEIENTKYLCIAPVNFSINKMVMYYEHGPQSKWFQGMVERDSDALWLCAQGLAGTGTNGSQLWDTAFMVQAAAETGLLENQKNLESMRKALDFLKVTQIKENPRDMRRCYRQATLGAWPFSTRDQGYTVSDTTAEGLKAVLMLQNCGKIQPVIEKKMLCHTVDILLGMQNSNGGFASYEKIRAPLALEALNASEVFGNIMTEYCYPECTTSVILGLSQFKKTYSDYRIDEINQVIDNAVKYIMNVQRKDGSWFGSWGICFTYATMFALKSLASVGINCTNSKKVAKACEFLEIRQNEDGGWGESYKSCETGEYVPHPKGSQVVNTSFALLGLMAAKYDKKSVLEKGVRLIMSRQQESGEWLQEGIEGVFNKNCMIAYPNYKFIFTIWALGKYSQLYE</sequence>
<dbReference type="InterPro" id="IPR002365">
    <property type="entry name" value="Terpene_synthase_CS"/>
</dbReference>